<feature type="transmembrane region" description="Helical" evidence="4">
    <location>
        <begin position="163"/>
        <end position="182"/>
    </location>
</feature>
<evidence type="ECO:0000256" key="2">
    <source>
        <dbReference type="ARBA" id="ARBA00022989"/>
    </source>
</evidence>
<evidence type="ECO:0000256" key="1">
    <source>
        <dbReference type="ARBA" id="ARBA00022692"/>
    </source>
</evidence>
<dbReference type="InterPro" id="IPR011701">
    <property type="entry name" value="MFS"/>
</dbReference>
<feature type="transmembrane region" description="Helical" evidence="4">
    <location>
        <begin position="7"/>
        <end position="30"/>
    </location>
</feature>
<accession>A0ABU9TW30</accession>
<dbReference type="SUPFAM" id="SSF103473">
    <property type="entry name" value="MFS general substrate transporter"/>
    <property type="match status" value="1"/>
</dbReference>
<dbReference type="PANTHER" id="PTHR23521:SF3">
    <property type="entry name" value="MFS TRANSPORTER"/>
    <property type="match status" value="1"/>
</dbReference>
<gene>
    <name evidence="6" type="ORF">WNY58_16165</name>
</gene>
<organism evidence="6 7">
    <name type="scientific">Neptuniibacter pectenicola</name>
    <dbReference type="NCBI Taxonomy" id="1806669"/>
    <lineage>
        <taxon>Bacteria</taxon>
        <taxon>Pseudomonadati</taxon>
        <taxon>Pseudomonadota</taxon>
        <taxon>Gammaproteobacteria</taxon>
        <taxon>Oceanospirillales</taxon>
        <taxon>Oceanospirillaceae</taxon>
        <taxon>Neptuniibacter</taxon>
    </lineage>
</organism>
<protein>
    <submittedName>
        <fullName evidence="6">MFS transporter</fullName>
    </submittedName>
</protein>
<dbReference type="Pfam" id="PF07690">
    <property type="entry name" value="MFS_1"/>
    <property type="match status" value="1"/>
</dbReference>
<dbReference type="Gene3D" id="1.20.1250.20">
    <property type="entry name" value="MFS general substrate transporter like domains"/>
    <property type="match status" value="2"/>
</dbReference>
<evidence type="ECO:0000256" key="4">
    <source>
        <dbReference type="SAM" id="Phobius"/>
    </source>
</evidence>
<feature type="transmembrane region" description="Helical" evidence="4">
    <location>
        <begin position="213"/>
        <end position="234"/>
    </location>
</feature>
<feature type="transmembrane region" description="Helical" evidence="4">
    <location>
        <begin position="131"/>
        <end position="151"/>
    </location>
</feature>
<feature type="transmembrane region" description="Helical" evidence="4">
    <location>
        <begin position="101"/>
        <end position="119"/>
    </location>
</feature>
<sequence length="392" mass="42778">MINRPRYILLAIVVAQLLGTSTWFAGNAILPVLQVEWSLPNTAVAELTNSVQLGFIVGALLFAFLALADRMSPRLLFFICALGTAFFNLQIAFWAESLNQVLLLRFFGGMMLAGVYPVGMKIATGWYPEGLGLALGYLVGALALGTSSGHLFASFEFNDWQSVIYLTSGCSVVGGLLVLFWVPDGPALHKGGALRFRHLWVAMKHKPLQASAGGYFGHMWELYAVLALAPYWFIAWEQQHGVDLNIPFWSFYVIGIGGLGCMLGGHISIKSGSWRVARFMLFCSGVCCFLSPFVFELPFEAVVVFWTLWGLSVVADSPQFSALSARTAPKEVVGSALTMINAIGFTITIIATQITAMLLDSVSIQWIMLLLAPGPVLGLLSLRRLKKIQPDI</sequence>
<keyword evidence="7" id="KW-1185">Reference proteome</keyword>
<evidence type="ECO:0000256" key="3">
    <source>
        <dbReference type="ARBA" id="ARBA00023136"/>
    </source>
</evidence>
<feature type="transmembrane region" description="Helical" evidence="4">
    <location>
        <begin position="276"/>
        <end position="295"/>
    </location>
</feature>
<feature type="transmembrane region" description="Helical" evidence="4">
    <location>
        <begin position="301"/>
        <end position="320"/>
    </location>
</feature>
<dbReference type="Proteomes" id="UP001449225">
    <property type="component" value="Unassembled WGS sequence"/>
</dbReference>
<keyword evidence="3 4" id="KW-0472">Membrane</keyword>
<evidence type="ECO:0000313" key="6">
    <source>
        <dbReference type="EMBL" id="MEM5537921.1"/>
    </source>
</evidence>
<comment type="caution">
    <text evidence="6">The sequence shown here is derived from an EMBL/GenBank/DDBJ whole genome shotgun (WGS) entry which is preliminary data.</text>
</comment>
<proteinExistence type="predicted"/>
<feature type="transmembrane region" description="Helical" evidence="4">
    <location>
        <begin position="332"/>
        <end position="358"/>
    </location>
</feature>
<dbReference type="PANTHER" id="PTHR23521">
    <property type="entry name" value="TRANSPORTER MFS SUPERFAMILY"/>
    <property type="match status" value="1"/>
</dbReference>
<evidence type="ECO:0000313" key="7">
    <source>
        <dbReference type="Proteomes" id="UP001449225"/>
    </source>
</evidence>
<feature type="transmembrane region" description="Helical" evidence="4">
    <location>
        <begin position="50"/>
        <end position="68"/>
    </location>
</feature>
<feature type="domain" description="Major facilitator superfamily (MFS) profile" evidence="5">
    <location>
        <begin position="7"/>
        <end position="390"/>
    </location>
</feature>
<evidence type="ECO:0000259" key="5">
    <source>
        <dbReference type="PROSITE" id="PS50850"/>
    </source>
</evidence>
<dbReference type="RefSeq" id="WP_339890018.1">
    <property type="nucleotide sequence ID" value="NZ_CAXBCE010000002.1"/>
</dbReference>
<feature type="transmembrane region" description="Helical" evidence="4">
    <location>
        <begin position="364"/>
        <end position="382"/>
    </location>
</feature>
<dbReference type="InterPro" id="IPR036259">
    <property type="entry name" value="MFS_trans_sf"/>
</dbReference>
<feature type="transmembrane region" description="Helical" evidence="4">
    <location>
        <begin position="75"/>
        <end position="95"/>
    </location>
</feature>
<reference evidence="6 7" key="1">
    <citation type="submission" date="2024-03" db="EMBL/GenBank/DDBJ databases">
        <title>Community enrichment and isolation of bacterial strains for fucoidan degradation.</title>
        <authorList>
            <person name="Sichert A."/>
        </authorList>
    </citation>
    <scope>NUCLEOTIDE SEQUENCE [LARGE SCALE GENOMIC DNA]</scope>
    <source>
        <strain evidence="6 7">AS76</strain>
    </source>
</reference>
<keyword evidence="1 4" id="KW-0812">Transmembrane</keyword>
<dbReference type="InterPro" id="IPR020846">
    <property type="entry name" value="MFS_dom"/>
</dbReference>
<dbReference type="EMBL" id="JBBMRA010000023">
    <property type="protein sequence ID" value="MEM5537921.1"/>
    <property type="molecule type" value="Genomic_DNA"/>
</dbReference>
<keyword evidence="2 4" id="KW-1133">Transmembrane helix</keyword>
<feature type="transmembrane region" description="Helical" evidence="4">
    <location>
        <begin position="246"/>
        <end position="264"/>
    </location>
</feature>
<name>A0ABU9TW30_9GAMM</name>
<dbReference type="PROSITE" id="PS50850">
    <property type="entry name" value="MFS"/>
    <property type="match status" value="1"/>
</dbReference>